<evidence type="ECO:0000256" key="3">
    <source>
        <dbReference type="RuleBase" id="RU004508"/>
    </source>
</evidence>
<proteinExistence type="inferred from homology"/>
<dbReference type="InterPro" id="IPR015422">
    <property type="entry name" value="PyrdxlP-dep_Trfase_small"/>
</dbReference>
<evidence type="ECO:0000256" key="2">
    <source>
        <dbReference type="PIRSR" id="PIRSR000390-2"/>
    </source>
</evidence>
<dbReference type="EMBL" id="MFJW01000021">
    <property type="protein sequence ID" value="OGG29525.1"/>
    <property type="molecule type" value="Genomic_DNA"/>
</dbReference>
<dbReference type="Gene3D" id="3.40.640.10">
    <property type="entry name" value="Type I PLP-dependent aspartate aminotransferase-like (Major domain)"/>
    <property type="match status" value="1"/>
</dbReference>
<evidence type="ECO:0008006" key="6">
    <source>
        <dbReference type="Google" id="ProtNLM"/>
    </source>
</evidence>
<dbReference type="InterPro" id="IPR000653">
    <property type="entry name" value="DegT/StrS_aminotransferase"/>
</dbReference>
<dbReference type="PANTHER" id="PTHR30244">
    <property type="entry name" value="TRANSAMINASE"/>
    <property type="match status" value="1"/>
</dbReference>
<dbReference type="GO" id="GO:0008483">
    <property type="term" value="F:transaminase activity"/>
    <property type="evidence" value="ECO:0007669"/>
    <property type="project" value="TreeGrafter"/>
</dbReference>
<dbReference type="InterPro" id="IPR015424">
    <property type="entry name" value="PyrdxlP-dep_Trfase"/>
</dbReference>
<organism evidence="4 5">
    <name type="scientific">Candidatus Gottesmanbacteria bacterium RIFCSPLOWO2_01_FULL_46_21</name>
    <dbReference type="NCBI Taxonomy" id="1798393"/>
    <lineage>
        <taxon>Bacteria</taxon>
        <taxon>Candidatus Gottesmaniibacteriota</taxon>
    </lineage>
</organism>
<accession>A0A1F6AXW0</accession>
<sequence>MRKRTIEFYRHNLTSKDKNACLKILDSIFLTTGEAVKTFEQKFADYMGAKYCVGLSSCTDALFLSLKYFGIGPGEEVVTTVFSFAATSNPIEHCGAKTVFVDVEKDTGNIDANLIEKAITPRTRAIIVVHLYGLMCDMKKIHSIAKKHNLKVIEDCAHCIEGMRDGVRPGQLGDIACFSFYATKTITSGEGGAITTNDAKAYEWLLRARLHGMHKNAVDRYSKRYEPNNMEFLGYKCNMTNIAASLLLGQLERIQSLLKKRELIAKLYHHGFAKNPRVQTPATAPNSVHARYLFTIWVDPRKRNEYISKLQDAGIRVSVHFMPISLLTYYKKKYGHKRGDFPVAEKIGDSTISLPFYPKLTAKEIRYIIDSVNAIIR</sequence>
<dbReference type="InterPro" id="IPR015421">
    <property type="entry name" value="PyrdxlP-dep_Trfase_major"/>
</dbReference>
<gene>
    <name evidence="4" type="ORF">A2971_02470</name>
</gene>
<dbReference type="Proteomes" id="UP000178461">
    <property type="component" value="Unassembled WGS sequence"/>
</dbReference>
<keyword evidence="2 3" id="KW-0663">Pyridoxal phosphate</keyword>
<evidence type="ECO:0000313" key="4">
    <source>
        <dbReference type="EMBL" id="OGG29525.1"/>
    </source>
</evidence>
<dbReference type="Gene3D" id="3.90.1150.10">
    <property type="entry name" value="Aspartate Aminotransferase, domain 1"/>
    <property type="match status" value="1"/>
</dbReference>
<evidence type="ECO:0000313" key="5">
    <source>
        <dbReference type="Proteomes" id="UP000178461"/>
    </source>
</evidence>
<dbReference type="Pfam" id="PF01041">
    <property type="entry name" value="DegT_DnrJ_EryC1"/>
    <property type="match status" value="1"/>
</dbReference>
<reference evidence="4 5" key="1">
    <citation type="journal article" date="2016" name="Nat. Commun.">
        <title>Thousands of microbial genomes shed light on interconnected biogeochemical processes in an aquifer system.</title>
        <authorList>
            <person name="Anantharaman K."/>
            <person name="Brown C.T."/>
            <person name="Hug L.A."/>
            <person name="Sharon I."/>
            <person name="Castelle C.J."/>
            <person name="Probst A.J."/>
            <person name="Thomas B.C."/>
            <person name="Singh A."/>
            <person name="Wilkins M.J."/>
            <person name="Karaoz U."/>
            <person name="Brodie E.L."/>
            <person name="Williams K.H."/>
            <person name="Hubbard S.S."/>
            <person name="Banfield J.F."/>
        </authorList>
    </citation>
    <scope>NUCLEOTIDE SEQUENCE [LARGE SCALE GENOMIC DNA]</scope>
</reference>
<dbReference type="AlphaFoldDB" id="A0A1F6AXW0"/>
<dbReference type="PIRSF" id="PIRSF000390">
    <property type="entry name" value="PLP_StrS"/>
    <property type="match status" value="1"/>
</dbReference>
<dbReference type="GO" id="GO:0030170">
    <property type="term" value="F:pyridoxal phosphate binding"/>
    <property type="evidence" value="ECO:0007669"/>
    <property type="project" value="TreeGrafter"/>
</dbReference>
<feature type="active site" description="Proton acceptor" evidence="1">
    <location>
        <position position="184"/>
    </location>
</feature>
<dbReference type="GO" id="GO:0000271">
    <property type="term" value="P:polysaccharide biosynthetic process"/>
    <property type="evidence" value="ECO:0007669"/>
    <property type="project" value="TreeGrafter"/>
</dbReference>
<dbReference type="CDD" id="cd00616">
    <property type="entry name" value="AHBA_syn"/>
    <property type="match status" value="1"/>
</dbReference>
<dbReference type="PANTHER" id="PTHR30244:SF34">
    <property type="entry name" value="DTDP-4-AMINO-4,6-DIDEOXYGALACTOSE TRANSAMINASE"/>
    <property type="match status" value="1"/>
</dbReference>
<comment type="similarity">
    <text evidence="3">Belongs to the DegT/DnrJ/EryC1 family.</text>
</comment>
<evidence type="ECO:0000256" key="1">
    <source>
        <dbReference type="PIRSR" id="PIRSR000390-1"/>
    </source>
</evidence>
<name>A0A1F6AXW0_9BACT</name>
<feature type="modified residue" description="N6-(pyridoxal phosphate)lysine" evidence="2">
    <location>
        <position position="184"/>
    </location>
</feature>
<dbReference type="SUPFAM" id="SSF53383">
    <property type="entry name" value="PLP-dependent transferases"/>
    <property type="match status" value="1"/>
</dbReference>
<comment type="caution">
    <text evidence="4">The sequence shown here is derived from an EMBL/GenBank/DDBJ whole genome shotgun (WGS) entry which is preliminary data.</text>
</comment>
<protein>
    <recommendedName>
        <fullName evidence="6">UDP-4-amino-4, 6-dideoxy-N-acetyl-beta-L-altrosamine transaminase</fullName>
    </recommendedName>
</protein>